<protein>
    <submittedName>
        <fullName evidence="1">Uncharacterized protein</fullName>
    </submittedName>
</protein>
<reference evidence="1 2" key="1">
    <citation type="submission" date="2022-10" db="EMBL/GenBank/DDBJ databases">
        <title>Comparative genomic analysis of Cohnella hashimotonis sp. nov., isolated from the International Space Station.</title>
        <authorList>
            <person name="Simpson A."/>
            <person name="Venkateswaran K."/>
        </authorList>
    </citation>
    <scope>NUCLEOTIDE SEQUENCE [LARGE SCALE GENOMIC DNA]</scope>
    <source>
        <strain evidence="1 2">DSM 18997</strain>
    </source>
</reference>
<evidence type="ECO:0000313" key="1">
    <source>
        <dbReference type="EMBL" id="MDG0791441.1"/>
    </source>
</evidence>
<name>A0A9X4KGC9_9BACL</name>
<proteinExistence type="predicted"/>
<dbReference type="Proteomes" id="UP001153387">
    <property type="component" value="Unassembled WGS sequence"/>
</dbReference>
<comment type="caution">
    <text evidence="1">The sequence shown here is derived from an EMBL/GenBank/DDBJ whole genome shotgun (WGS) entry which is preliminary data.</text>
</comment>
<dbReference type="EMBL" id="JAPDHZ010000003">
    <property type="protein sequence ID" value="MDG0791441.1"/>
    <property type="molecule type" value="Genomic_DNA"/>
</dbReference>
<dbReference type="RefSeq" id="WP_277565320.1">
    <property type="nucleotide sequence ID" value="NZ_JAPDHZ010000003.1"/>
</dbReference>
<accession>A0A9X4KGC9</accession>
<sequence length="118" mass="13888">MQWIILIGDESLDLTSIHKIKHFGVNTVSSILDNRFAVDYGKEHIIYDFSESIINDYKLEDIKKIPFQNPRFIMMIYTSEELMKKVLSQDNFIRGIYVDDDHGQIMPIEEYLLTLLNT</sequence>
<gene>
    <name evidence="1" type="ORF">OMP38_11610</name>
</gene>
<evidence type="ECO:0000313" key="2">
    <source>
        <dbReference type="Proteomes" id="UP001153387"/>
    </source>
</evidence>
<keyword evidence="2" id="KW-1185">Reference proteome</keyword>
<dbReference type="AlphaFoldDB" id="A0A9X4KGC9"/>
<organism evidence="1 2">
    <name type="scientific">Cohnella ginsengisoli</name>
    <dbReference type="NCBI Taxonomy" id="425004"/>
    <lineage>
        <taxon>Bacteria</taxon>
        <taxon>Bacillati</taxon>
        <taxon>Bacillota</taxon>
        <taxon>Bacilli</taxon>
        <taxon>Bacillales</taxon>
        <taxon>Paenibacillaceae</taxon>
        <taxon>Cohnella</taxon>
    </lineage>
</organism>